<proteinExistence type="predicted"/>
<evidence type="ECO:0000313" key="1">
    <source>
        <dbReference type="EMBL" id="NDL26217.1"/>
    </source>
</evidence>
<dbReference type="EMBL" id="WSFE01000020">
    <property type="protein sequence ID" value="NDL26217.1"/>
    <property type="molecule type" value="Genomic_DNA"/>
</dbReference>
<dbReference type="Proteomes" id="UP000470051">
    <property type="component" value="Unassembled WGS sequence"/>
</dbReference>
<evidence type="ECO:0008006" key="3">
    <source>
        <dbReference type="Google" id="ProtNLM"/>
    </source>
</evidence>
<sequence>MDKRDVHRAGLLVKANQGMTGVDGRTIADFKSNLKGNLYKLWNRLSSGSYYPPPVKGVTIPKKSGGERLLGIPTVADRVIEYSRHRGIKGFMLPVLGGLIAYCLKWKKPSLKVFYSEDDFSVTV</sequence>
<protein>
    <recommendedName>
        <fullName evidence="3">Group II intron reverse transcriptase/maturase</fullName>
    </recommendedName>
</protein>
<comment type="caution">
    <text evidence="1">The sequence shown here is derived from an EMBL/GenBank/DDBJ whole genome shotgun (WGS) entry which is preliminary data.</text>
</comment>
<reference evidence="1 2" key="1">
    <citation type="submission" date="2019-12" db="EMBL/GenBank/DDBJ databases">
        <title>Engineering Photorhabdus to improve their lethality against agricultural pests.</title>
        <authorList>
            <person name="Machado R.A.R."/>
        </authorList>
    </citation>
    <scope>NUCLEOTIDE SEQUENCE [LARGE SCALE GENOMIC DNA]</scope>
    <source>
        <strain evidence="1 2">M-HU2</strain>
    </source>
</reference>
<name>A0ABX0B6F4_9GAMM</name>
<keyword evidence="2" id="KW-1185">Reference proteome</keyword>
<gene>
    <name evidence="1" type="ORF">GPY42_13915</name>
</gene>
<dbReference type="SUPFAM" id="SSF56672">
    <property type="entry name" value="DNA/RNA polymerases"/>
    <property type="match status" value="1"/>
</dbReference>
<organism evidence="1 2">
    <name type="scientific">Photorhabdus kayaii</name>
    <dbReference type="NCBI Taxonomy" id="230088"/>
    <lineage>
        <taxon>Bacteria</taxon>
        <taxon>Pseudomonadati</taxon>
        <taxon>Pseudomonadota</taxon>
        <taxon>Gammaproteobacteria</taxon>
        <taxon>Enterobacterales</taxon>
        <taxon>Morganellaceae</taxon>
        <taxon>Photorhabdus</taxon>
    </lineage>
</organism>
<dbReference type="InterPro" id="IPR043502">
    <property type="entry name" value="DNA/RNA_pol_sf"/>
</dbReference>
<evidence type="ECO:0000313" key="2">
    <source>
        <dbReference type="Proteomes" id="UP000470051"/>
    </source>
</evidence>
<accession>A0ABX0B6F4</accession>